<organism evidence="2 3">
    <name type="scientific">Phocaeicola plebeius</name>
    <dbReference type="NCBI Taxonomy" id="310297"/>
    <lineage>
        <taxon>Bacteria</taxon>
        <taxon>Pseudomonadati</taxon>
        <taxon>Bacteroidota</taxon>
        <taxon>Bacteroidia</taxon>
        <taxon>Bacteroidales</taxon>
        <taxon>Bacteroidaceae</taxon>
        <taxon>Phocaeicola</taxon>
    </lineage>
</organism>
<proteinExistence type="predicted"/>
<evidence type="ECO:0000259" key="1">
    <source>
        <dbReference type="PROSITE" id="PS50164"/>
    </source>
</evidence>
<dbReference type="SUPFAM" id="SSF82771">
    <property type="entry name" value="GIY-YIG endonuclease"/>
    <property type="match status" value="1"/>
</dbReference>
<dbReference type="InterPro" id="IPR000305">
    <property type="entry name" value="GIY-YIG_endonuc"/>
</dbReference>
<evidence type="ECO:0000313" key="3">
    <source>
        <dbReference type="Proteomes" id="UP000285750"/>
    </source>
</evidence>
<evidence type="ECO:0000313" key="2">
    <source>
        <dbReference type="EMBL" id="RGS03076.1"/>
    </source>
</evidence>
<dbReference type="Pfam" id="PF01541">
    <property type="entry name" value="GIY-YIG"/>
    <property type="match status" value="1"/>
</dbReference>
<comment type="caution">
    <text evidence="2">The sequence shown here is derived from an EMBL/GenBank/DDBJ whole genome shotgun (WGS) entry which is preliminary data.</text>
</comment>
<gene>
    <name evidence="2" type="ORF">DWY14_15330</name>
</gene>
<dbReference type="EMBL" id="QRUY01000048">
    <property type="protein sequence ID" value="RGS03076.1"/>
    <property type="molecule type" value="Genomic_DNA"/>
</dbReference>
<dbReference type="RefSeq" id="WP_118432277.1">
    <property type="nucleotide sequence ID" value="NZ_DBFBTJ010000028.1"/>
</dbReference>
<feature type="domain" description="GIY-YIG" evidence="1">
    <location>
        <begin position="53"/>
        <end position="146"/>
    </location>
</feature>
<accession>A0A412H284</accession>
<dbReference type="Proteomes" id="UP000285750">
    <property type="component" value="Unassembled WGS sequence"/>
</dbReference>
<reference evidence="2 3" key="1">
    <citation type="submission" date="2018-08" db="EMBL/GenBank/DDBJ databases">
        <title>A genome reference for cultivated species of the human gut microbiota.</title>
        <authorList>
            <person name="Zou Y."/>
            <person name="Xue W."/>
            <person name="Luo G."/>
        </authorList>
    </citation>
    <scope>NUCLEOTIDE SEQUENCE [LARGE SCALE GENOMIC DNA]</scope>
    <source>
        <strain evidence="2 3">AF24-16AC</strain>
    </source>
</reference>
<protein>
    <recommendedName>
        <fullName evidence="1">GIY-YIG domain-containing protein</fullName>
    </recommendedName>
</protein>
<dbReference type="InterPro" id="IPR035901">
    <property type="entry name" value="GIY-YIG_endonuc_sf"/>
</dbReference>
<dbReference type="PROSITE" id="PS50164">
    <property type="entry name" value="GIY_YIG"/>
    <property type="match status" value="1"/>
</dbReference>
<dbReference type="AlphaFoldDB" id="A0A412H284"/>
<sequence length="151" mass="17466">MRRVNYDFILNELNKQIANFNNYLSPINEIKIEEQYFDIEDKGWNDINLGEVAYAGVYIMIGTDDNSGENVIYIGKASLSSSIGKRLNSHLFNSRKTFDKGFNFYGNPFTLYRVYTINLEKANMIFMAPALEEYLITNVHNIKLLNEVGNR</sequence>
<name>A0A412H284_9BACT</name>